<dbReference type="CDD" id="cd06779">
    <property type="entry name" value="cpPDZ_Deg_HtrA-like"/>
    <property type="match status" value="1"/>
</dbReference>
<dbReference type="InterPro" id="IPR051201">
    <property type="entry name" value="Chloro_Bact_Ser_Proteases"/>
</dbReference>
<dbReference type="PROSITE" id="PS50106">
    <property type="entry name" value="PDZ"/>
    <property type="match status" value="1"/>
</dbReference>
<dbReference type="PRINTS" id="PR00834">
    <property type="entry name" value="PROTEASES2C"/>
</dbReference>
<evidence type="ECO:0000313" key="6">
    <source>
        <dbReference type="EMBL" id="CUP38208.1"/>
    </source>
</evidence>
<dbReference type="Pfam" id="PF13180">
    <property type="entry name" value="PDZ_2"/>
    <property type="match status" value="1"/>
</dbReference>
<dbReference type="SUPFAM" id="SSF50156">
    <property type="entry name" value="PDZ domain-like"/>
    <property type="match status" value="1"/>
</dbReference>
<dbReference type="SMR" id="A0A174MV72"/>
<protein>
    <submittedName>
        <fullName evidence="7">PDZ domain-containing protein</fullName>
    </submittedName>
    <submittedName>
        <fullName evidence="6">Serine protease Do-like HtrA</fullName>
        <ecNumber evidence="6">3.4.21.107</ecNumber>
    </submittedName>
</protein>
<accession>A0A174MV72</accession>
<dbReference type="InterPro" id="IPR009003">
    <property type="entry name" value="Peptidase_S1_PA"/>
</dbReference>
<feature type="region of interest" description="Disordered" evidence="3">
    <location>
        <begin position="495"/>
        <end position="516"/>
    </location>
</feature>
<organism evidence="6 8">
    <name type="scientific">Anaerotruncus colihominis</name>
    <dbReference type="NCBI Taxonomy" id="169435"/>
    <lineage>
        <taxon>Bacteria</taxon>
        <taxon>Bacillati</taxon>
        <taxon>Bacillota</taxon>
        <taxon>Clostridia</taxon>
        <taxon>Eubacteriales</taxon>
        <taxon>Oscillospiraceae</taxon>
        <taxon>Anaerotruncus</taxon>
    </lineage>
</organism>
<feature type="compositionally biased region" description="Polar residues" evidence="3">
    <location>
        <begin position="57"/>
        <end position="73"/>
    </location>
</feature>
<evidence type="ECO:0000259" key="5">
    <source>
        <dbReference type="PROSITE" id="PS50106"/>
    </source>
</evidence>
<evidence type="ECO:0000313" key="8">
    <source>
        <dbReference type="Proteomes" id="UP000095765"/>
    </source>
</evidence>
<evidence type="ECO:0000256" key="1">
    <source>
        <dbReference type="ARBA" id="ARBA00022670"/>
    </source>
</evidence>
<dbReference type="SUPFAM" id="SSF50494">
    <property type="entry name" value="Trypsin-like serine proteases"/>
    <property type="match status" value="1"/>
</dbReference>
<dbReference type="PANTHER" id="PTHR43343:SF3">
    <property type="entry name" value="PROTEASE DO-LIKE 8, CHLOROPLASTIC"/>
    <property type="match status" value="1"/>
</dbReference>
<evidence type="ECO:0000256" key="3">
    <source>
        <dbReference type="SAM" id="MobiDB-lite"/>
    </source>
</evidence>
<feature type="domain" description="PDZ" evidence="5">
    <location>
        <begin position="383"/>
        <end position="473"/>
    </location>
</feature>
<dbReference type="InterPro" id="IPR001478">
    <property type="entry name" value="PDZ"/>
</dbReference>
<gene>
    <name evidence="6" type="primary">htrA</name>
    <name evidence="7" type="ORF">DXC40_07755</name>
    <name evidence="6" type="ORF">ERS852551_00631</name>
</gene>
<keyword evidence="4" id="KW-1133">Transmembrane helix</keyword>
<keyword evidence="4" id="KW-0472">Membrane</keyword>
<dbReference type="AlphaFoldDB" id="A0A174MV72"/>
<dbReference type="Proteomes" id="UP000260828">
    <property type="component" value="Unassembled WGS sequence"/>
</dbReference>
<dbReference type="PANTHER" id="PTHR43343">
    <property type="entry name" value="PEPTIDASE S12"/>
    <property type="match status" value="1"/>
</dbReference>
<dbReference type="SMART" id="SM00228">
    <property type="entry name" value="PDZ"/>
    <property type="match status" value="1"/>
</dbReference>
<dbReference type="InterPro" id="IPR036034">
    <property type="entry name" value="PDZ_sf"/>
</dbReference>
<feature type="compositionally biased region" description="Low complexity" evidence="3">
    <location>
        <begin position="496"/>
        <end position="512"/>
    </location>
</feature>
<reference evidence="7 9" key="2">
    <citation type="submission" date="2018-08" db="EMBL/GenBank/DDBJ databases">
        <title>A genome reference for cultivated species of the human gut microbiota.</title>
        <authorList>
            <person name="Zou Y."/>
            <person name="Xue W."/>
            <person name="Luo G."/>
        </authorList>
    </citation>
    <scope>NUCLEOTIDE SEQUENCE [LARGE SCALE GENOMIC DNA]</scope>
    <source>
        <strain evidence="7 9">TF05-12AC</strain>
    </source>
</reference>
<dbReference type="EMBL" id="CZBE01000003">
    <property type="protein sequence ID" value="CUP38208.1"/>
    <property type="molecule type" value="Genomic_DNA"/>
</dbReference>
<evidence type="ECO:0000313" key="9">
    <source>
        <dbReference type="Proteomes" id="UP000260828"/>
    </source>
</evidence>
<feature type="region of interest" description="Disordered" evidence="3">
    <location>
        <begin position="1"/>
        <end position="87"/>
    </location>
</feature>
<keyword evidence="2 6" id="KW-0378">Hydrolase</keyword>
<keyword evidence="1 6" id="KW-0645">Protease</keyword>
<dbReference type="EMBL" id="QVME01000003">
    <property type="protein sequence ID" value="RGE68231.1"/>
    <property type="molecule type" value="Genomic_DNA"/>
</dbReference>
<dbReference type="RefSeq" id="WP_006873867.1">
    <property type="nucleotide sequence ID" value="NZ_CABIWA010000006.1"/>
</dbReference>
<dbReference type="OrthoDB" id="9758917at2"/>
<feature type="compositionally biased region" description="Basic and acidic residues" evidence="3">
    <location>
        <begin position="74"/>
        <end position="83"/>
    </location>
</feature>
<dbReference type="Gene3D" id="2.40.10.120">
    <property type="match status" value="1"/>
</dbReference>
<dbReference type="Proteomes" id="UP000095765">
    <property type="component" value="Unassembled WGS sequence"/>
</dbReference>
<dbReference type="Pfam" id="PF13365">
    <property type="entry name" value="Trypsin_2"/>
    <property type="match status" value="1"/>
</dbReference>
<reference evidence="6 8" key="1">
    <citation type="submission" date="2015-09" db="EMBL/GenBank/DDBJ databases">
        <authorList>
            <consortium name="Pathogen Informatics"/>
        </authorList>
    </citation>
    <scope>NUCLEOTIDE SEQUENCE [LARGE SCALE GENOMIC DNA]</scope>
    <source>
        <strain evidence="6 8">2789STDY5834939</strain>
    </source>
</reference>
<sequence>MNDNYNPNQNAPDEQNRQDNGAHDANAGPGGHVWNVPPQEGTGDYRPPYYSEAGGQSPRTSQPPQQYSASDGWQSRDGRDVHGKTPYQWNFSEYEQAAGAAKPKRRRGLMVFGIILGSVLVVSLVSFAGIGIYSTLSRVPAPSAPAADEPTLQVPADNLPGITIQNKPETAEEILPDGKLTSEQIIEKVSPSVVAITTYVNYQNYQAEGMGSGIIIREDGYIVTNAHVIEGAKGITVQLSDGTSYEGRVVGSDTQTDLAVIKIDAAGLTAAVFGNSDQVKMGEKVLAIGNPQSMAFVGSATQGIVSGLNREVTAGGQNGTAVTHYTNLIQTDAAINPGNSGGALVNEYGQVIGINSAKVAATGAEGMGFAIPSNQAKEIVDDLIAYGRVTGRVRLGIYAIEVDEVLARLNHVPTGLLVQSTEEGSDISSKGVVPGDIITKVDGTEIAGTSDLSEVIEGKKPGDTVELEVYRPSQRPNGEGRFFNITVALMEDMGDTTAQQPQTQQVPQQEQQPSEDQYYNDMEDFFNRFFG</sequence>
<dbReference type="EC" id="3.4.21.107" evidence="6"/>
<feature type="compositionally biased region" description="Polar residues" evidence="3">
    <location>
        <begin position="1"/>
        <end position="13"/>
    </location>
</feature>
<dbReference type="InterPro" id="IPR001940">
    <property type="entry name" value="Peptidase_S1C"/>
</dbReference>
<keyword evidence="4" id="KW-0812">Transmembrane</keyword>
<dbReference type="GeneID" id="72463124"/>
<dbReference type="GO" id="GO:0006508">
    <property type="term" value="P:proteolysis"/>
    <property type="evidence" value="ECO:0007669"/>
    <property type="project" value="UniProtKB-KW"/>
</dbReference>
<name>A0A174MV72_9FIRM</name>
<dbReference type="GO" id="GO:0004252">
    <property type="term" value="F:serine-type endopeptidase activity"/>
    <property type="evidence" value="ECO:0007669"/>
    <property type="project" value="InterPro"/>
</dbReference>
<proteinExistence type="predicted"/>
<feature type="transmembrane region" description="Helical" evidence="4">
    <location>
        <begin position="109"/>
        <end position="133"/>
    </location>
</feature>
<evidence type="ECO:0000256" key="4">
    <source>
        <dbReference type="SAM" id="Phobius"/>
    </source>
</evidence>
<evidence type="ECO:0000313" key="7">
    <source>
        <dbReference type="EMBL" id="RGE68231.1"/>
    </source>
</evidence>
<dbReference type="Gene3D" id="2.30.42.10">
    <property type="match status" value="1"/>
</dbReference>
<evidence type="ECO:0000256" key="2">
    <source>
        <dbReference type="ARBA" id="ARBA00022801"/>
    </source>
</evidence>